<keyword evidence="5 8" id="KW-0418">Kinase</keyword>
<name>A0A2G9YDT1_9BACT</name>
<keyword evidence="2 8" id="KW-0808">Transferase</keyword>
<reference evidence="10 11" key="1">
    <citation type="submission" date="2017-09" db="EMBL/GenBank/DDBJ databases">
        <title>Depth-based differentiation of microbial function through sediment-hosted aquifers and enrichment of novel symbionts in the deep terrestrial subsurface.</title>
        <authorList>
            <person name="Probst A.J."/>
            <person name="Ladd B."/>
            <person name="Jarett J.K."/>
            <person name="Geller-Mcgrath D.E."/>
            <person name="Sieber C.M."/>
            <person name="Emerson J.B."/>
            <person name="Anantharaman K."/>
            <person name="Thomas B.C."/>
            <person name="Malmstrom R."/>
            <person name="Stieglmeier M."/>
            <person name="Klingl A."/>
            <person name="Woyke T."/>
            <person name="Ryan C.M."/>
            <person name="Banfield J.F."/>
        </authorList>
    </citation>
    <scope>NUCLEOTIDE SEQUENCE [LARGE SCALE GENOMIC DNA]</scope>
    <source>
        <strain evidence="10">CG23_combo_of_CG06-09_8_20_14_all_37_13</strain>
    </source>
</reference>
<dbReference type="HAMAP" id="MF_00165">
    <property type="entry name" value="Thymidylate_kinase"/>
    <property type="match status" value="1"/>
</dbReference>
<dbReference type="GO" id="GO:0006227">
    <property type="term" value="P:dUDP biosynthetic process"/>
    <property type="evidence" value="ECO:0007669"/>
    <property type="project" value="TreeGrafter"/>
</dbReference>
<keyword evidence="6 8" id="KW-0067">ATP-binding</keyword>
<dbReference type="PANTHER" id="PTHR10344">
    <property type="entry name" value="THYMIDYLATE KINASE"/>
    <property type="match status" value="1"/>
</dbReference>
<organism evidence="10 11">
    <name type="scientific">Candidatus Portnoybacteria bacterium CG23_combo_of_CG06-09_8_20_14_all_37_13</name>
    <dbReference type="NCBI Taxonomy" id="1974819"/>
    <lineage>
        <taxon>Bacteria</taxon>
        <taxon>Candidatus Portnoyibacteriota</taxon>
    </lineage>
</organism>
<dbReference type="GO" id="GO:0006233">
    <property type="term" value="P:dTDP biosynthetic process"/>
    <property type="evidence" value="ECO:0007669"/>
    <property type="project" value="InterPro"/>
</dbReference>
<evidence type="ECO:0000256" key="7">
    <source>
        <dbReference type="ARBA" id="ARBA00048743"/>
    </source>
</evidence>
<proteinExistence type="inferred from homology"/>
<comment type="function">
    <text evidence="8">Phosphorylation of dTMP to form dTDP in both de novo and salvage pathways of dTTP synthesis.</text>
</comment>
<accession>A0A2G9YDT1</accession>
<dbReference type="InterPro" id="IPR039430">
    <property type="entry name" value="Thymidylate_kin-like_dom"/>
</dbReference>
<dbReference type="Gene3D" id="3.40.50.300">
    <property type="entry name" value="P-loop containing nucleotide triphosphate hydrolases"/>
    <property type="match status" value="1"/>
</dbReference>
<protein>
    <recommendedName>
        <fullName evidence="8">Thymidylate kinase</fullName>
        <ecNumber evidence="8">2.7.4.9</ecNumber>
    </recommendedName>
    <alternativeName>
        <fullName evidence="8">dTMP kinase</fullName>
    </alternativeName>
</protein>
<dbReference type="PANTHER" id="PTHR10344:SF4">
    <property type="entry name" value="UMP-CMP KINASE 2, MITOCHONDRIAL"/>
    <property type="match status" value="1"/>
</dbReference>
<feature type="binding site" evidence="8">
    <location>
        <begin position="14"/>
        <end position="21"/>
    </location>
    <ligand>
        <name>ATP</name>
        <dbReference type="ChEBI" id="CHEBI:30616"/>
    </ligand>
</feature>
<keyword evidence="4 8" id="KW-0547">Nucleotide-binding</keyword>
<gene>
    <name evidence="8 10" type="primary">tmk</name>
    <name evidence="10" type="ORF">COX44_00275</name>
</gene>
<dbReference type="NCBIfam" id="TIGR00041">
    <property type="entry name" value="DTMP_kinase"/>
    <property type="match status" value="1"/>
</dbReference>
<dbReference type="GO" id="GO:0005524">
    <property type="term" value="F:ATP binding"/>
    <property type="evidence" value="ECO:0007669"/>
    <property type="project" value="UniProtKB-UniRule"/>
</dbReference>
<evidence type="ECO:0000256" key="1">
    <source>
        <dbReference type="ARBA" id="ARBA00009776"/>
    </source>
</evidence>
<dbReference type="Pfam" id="PF02223">
    <property type="entry name" value="Thymidylate_kin"/>
    <property type="match status" value="1"/>
</dbReference>
<dbReference type="GO" id="GO:0005737">
    <property type="term" value="C:cytoplasm"/>
    <property type="evidence" value="ECO:0007669"/>
    <property type="project" value="TreeGrafter"/>
</dbReference>
<comment type="catalytic activity">
    <reaction evidence="7 8">
        <text>dTMP + ATP = dTDP + ADP</text>
        <dbReference type="Rhea" id="RHEA:13517"/>
        <dbReference type="ChEBI" id="CHEBI:30616"/>
        <dbReference type="ChEBI" id="CHEBI:58369"/>
        <dbReference type="ChEBI" id="CHEBI:63528"/>
        <dbReference type="ChEBI" id="CHEBI:456216"/>
        <dbReference type="EC" id="2.7.4.9"/>
    </reaction>
</comment>
<evidence type="ECO:0000256" key="6">
    <source>
        <dbReference type="ARBA" id="ARBA00022840"/>
    </source>
</evidence>
<dbReference type="GO" id="GO:0006235">
    <property type="term" value="P:dTTP biosynthetic process"/>
    <property type="evidence" value="ECO:0007669"/>
    <property type="project" value="UniProtKB-UniRule"/>
</dbReference>
<evidence type="ECO:0000256" key="5">
    <source>
        <dbReference type="ARBA" id="ARBA00022777"/>
    </source>
</evidence>
<dbReference type="EC" id="2.7.4.9" evidence="8"/>
<dbReference type="SUPFAM" id="SSF52540">
    <property type="entry name" value="P-loop containing nucleoside triphosphate hydrolases"/>
    <property type="match status" value="1"/>
</dbReference>
<evidence type="ECO:0000259" key="9">
    <source>
        <dbReference type="Pfam" id="PF02223"/>
    </source>
</evidence>
<evidence type="ECO:0000256" key="3">
    <source>
        <dbReference type="ARBA" id="ARBA00022727"/>
    </source>
</evidence>
<dbReference type="EMBL" id="PCRH01000007">
    <property type="protein sequence ID" value="PIP17364.1"/>
    <property type="molecule type" value="Genomic_DNA"/>
</dbReference>
<dbReference type="GO" id="GO:0004798">
    <property type="term" value="F:dTMP kinase activity"/>
    <property type="evidence" value="ECO:0007669"/>
    <property type="project" value="UniProtKB-UniRule"/>
</dbReference>
<dbReference type="Proteomes" id="UP000231480">
    <property type="component" value="Unassembled WGS sequence"/>
</dbReference>
<dbReference type="InterPro" id="IPR027417">
    <property type="entry name" value="P-loop_NTPase"/>
</dbReference>
<dbReference type="AlphaFoldDB" id="A0A2G9YDT1"/>
<evidence type="ECO:0000313" key="11">
    <source>
        <dbReference type="Proteomes" id="UP000231480"/>
    </source>
</evidence>
<dbReference type="CDD" id="cd01672">
    <property type="entry name" value="TMPK"/>
    <property type="match status" value="1"/>
</dbReference>
<keyword evidence="3 8" id="KW-0545">Nucleotide biosynthesis</keyword>
<evidence type="ECO:0000256" key="8">
    <source>
        <dbReference type="HAMAP-Rule" id="MF_00165"/>
    </source>
</evidence>
<feature type="domain" description="Thymidylate kinase-like" evidence="9">
    <location>
        <begin position="12"/>
        <end position="199"/>
    </location>
</feature>
<dbReference type="InterPro" id="IPR018094">
    <property type="entry name" value="Thymidylate_kinase"/>
</dbReference>
<comment type="caution">
    <text evidence="10">The sequence shown here is derived from an EMBL/GenBank/DDBJ whole genome shotgun (WGS) entry which is preliminary data.</text>
</comment>
<evidence type="ECO:0000256" key="4">
    <source>
        <dbReference type="ARBA" id="ARBA00022741"/>
    </source>
</evidence>
<evidence type="ECO:0000256" key="2">
    <source>
        <dbReference type="ARBA" id="ARBA00022679"/>
    </source>
</evidence>
<sequence length="214" mass="24560">MRESFDGRFIVFEGLDGSGKSSVILGVKEILLKKGQEVVLVADPPTIEPWISLKEYFEQGEKIDKVAEAFMLLASRIDNTSRIIKKSLIRGSIVLADRYYPSWLVYQQVRLSDVIGFSEATMFLDQLQSIVEDYNLVLKPDKIIFLQGDPKAFAQRLKERNGYKSSKYDDIDFQHRVAEAYEQILANESCEVFFVDVMNLSLSEVITRVMNYIH</sequence>
<comment type="similarity">
    <text evidence="1 8">Belongs to the thymidylate kinase family.</text>
</comment>
<evidence type="ECO:0000313" key="10">
    <source>
        <dbReference type="EMBL" id="PIP17364.1"/>
    </source>
</evidence>